<dbReference type="SUPFAM" id="SSF158702">
    <property type="entry name" value="Sec63 N-terminal domain-like"/>
    <property type="match status" value="1"/>
</dbReference>
<dbReference type="InterPro" id="IPR046931">
    <property type="entry name" value="HTH_61"/>
</dbReference>
<dbReference type="EMBL" id="OU963864">
    <property type="protein sequence ID" value="CAH0387795.1"/>
    <property type="molecule type" value="Genomic_DNA"/>
</dbReference>
<dbReference type="GO" id="GO:0042575">
    <property type="term" value="C:DNA polymerase complex"/>
    <property type="evidence" value="ECO:0007669"/>
    <property type="project" value="UniProtKB-ARBA"/>
</dbReference>
<dbReference type="Pfam" id="PF20470">
    <property type="entry name" value="HTH_61"/>
    <property type="match status" value="1"/>
</dbReference>
<protein>
    <recommendedName>
        <fullName evidence="8">DNA-directed DNA polymerase</fullName>
    </recommendedName>
</protein>
<feature type="compositionally biased region" description="Polar residues" evidence="3">
    <location>
        <begin position="1441"/>
        <end position="1452"/>
    </location>
</feature>
<dbReference type="Gene3D" id="3.40.50.300">
    <property type="entry name" value="P-loop containing nucleotide triphosphate hydrolases"/>
    <property type="match status" value="2"/>
</dbReference>
<dbReference type="SMART" id="SM00482">
    <property type="entry name" value="POLAc"/>
    <property type="match status" value="1"/>
</dbReference>
<name>A0A9P0AAS1_BEMTA</name>
<dbReference type="PRINTS" id="PR00868">
    <property type="entry name" value="DNAPOLI"/>
</dbReference>
<dbReference type="InterPro" id="IPR012337">
    <property type="entry name" value="RNaseH-like_sf"/>
</dbReference>
<dbReference type="PROSITE" id="PS51194">
    <property type="entry name" value="HELICASE_CTER"/>
    <property type="match status" value="1"/>
</dbReference>
<feature type="region of interest" description="Disordered" evidence="3">
    <location>
        <begin position="818"/>
        <end position="884"/>
    </location>
</feature>
<evidence type="ECO:0000313" key="7">
    <source>
        <dbReference type="Proteomes" id="UP001152759"/>
    </source>
</evidence>
<gene>
    <name evidence="6" type="ORF">BEMITA_LOCUS6766</name>
</gene>
<keyword evidence="1" id="KW-0547">Nucleotide-binding</keyword>
<dbReference type="SUPFAM" id="SSF56672">
    <property type="entry name" value="DNA/RNA polymerases"/>
    <property type="match status" value="1"/>
</dbReference>
<dbReference type="PROSITE" id="PS51192">
    <property type="entry name" value="HELICASE_ATP_BIND_1"/>
    <property type="match status" value="1"/>
</dbReference>
<evidence type="ECO:0000256" key="1">
    <source>
        <dbReference type="ARBA" id="ARBA00022741"/>
    </source>
</evidence>
<keyword evidence="2" id="KW-0067">ATP-binding</keyword>
<evidence type="ECO:0000313" key="6">
    <source>
        <dbReference type="EMBL" id="CAH0387795.1"/>
    </source>
</evidence>
<evidence type="ECO:0008006" key="8">
    <source>
        <dbReference type="Google" id="ProtNLM"/>
    </source>
</evidence>
<dbReference type="PANTHER" id="PTHR10133:SF62">
    <property type="entry name" value="DNA POLYMERASE THETA"/>
    <property type="match status" value="1"/>
</dbReference>
<organism evidence="6 7">
    <name type="scientific">Bemisia tabaci</name>
    <name type="common">Sweetpotato whitefly</name>
    <name type="synonym">Aleurodes tabaci</name>
    <dbReference type="NCBI Taxonomy" id="7038"/>
    <lineage>
        <taxon>Eukaryota</taxon>
        <taxon>Metazoa</taxon>
        <taxon>Ecdysozoa</taxon>
        <taxon>Arthropoda</taxon>
        <taxon>Hexapoda</taxon>
        <taxon>Insecta</taxon>
        <taxon>Pterygota</taxon>
        <taxon>Neoptera</taxon>
        <taxon>Paraneoptera</taxon>
        <taxon>Hemiptera</taxon>
        <taxon>Sternorrhyncha</taxon>
        <taxon>Aleyrodoidea</taxon>
        <taxon>Aleyrodidae</taxon>
        <taxon>Aleyrodinae</taxon>
        <taxon>Bemisia</taxon>
    </lineage>
</organism>
<evidence type="ECO:0000256" key="2">
    <source>
        <dbReference type="ARBA" id="ARBA00022840"/>
    </source>
</evidence>
<dbReference type="InterPro" id="IPR027417">
    <property type="entry name" value="P-loop_NTPase"/>
</dbReference>
<dbReference type="Gene3D" id="1.10.150.20">
    <property type="entry name" value="5' to 3' exonuclease, C-terminal subdomain"/>
    <property type="match status" value="2"/>
</dbReference>
<feature type="domain" description="Helicase ATP-binding" evidence="4">
    <location>
        <begin position="100"/>
        <end position="241"/>
    </location>
</feature>
<dbReference type="SUPFAM" id="SSF53098">
    <property type="entry name" value="Ribonuclease H-like"/>
    <property type="match status" value="1"/>
</dbReference>
<feature type="compositionally biased region" description="Polar residues" evidence="3">
    <location>
        <begin position="831"/>
        <end position="865"/>
    </location>
</feature>
<dbReference type="Pfam" id="PF21099">
    <property type="entry name" value="POLQ_helical"/>
    <property type="match status" value="1"/>
</dbReference>
<dbReference type="Gene3D" id="1.20.1060.10">
    <property type="entry name" value="Taq DNA Polymerase, Chain T, domain 4"/>
    <property type="match status" value="1"/>
</dbReference>
<dbReference type="GO" id="GO:0003677">
    <property type="term" value="F:DNA binding"/>
    <property type="evidence" value="ECO:0007669"/>
    <property type="project" value="InterPro"/>
</dbReference>
<keyword evidence="7" id="KW-1185">Reference proteome</keyword>
<dbReference type="GO" id="GO:0006261">
    <property type="term" value="P:DNA-templated DNA replication"/>
    <property type="evidence" value="ECO:0007669"/>
    <property type="project" value="InterPro"/>
</dbReference>
<dbReference type="Pfam" id="PF00271">
    <property type="entry name" value="Helicase_C"/>
    <property type="match status" value="1"/>
</dbReference>
<evidence type="ECO:0000256" key="3">
    <source>
        <dbReference type="SAM" id="MobiDB-lite"/>
    </source>
</evidence>
<dbReference type="Gene3D" id="1.10.3380.20">
    <property type="match status" value="1"/>
</dbReference>
<sequence length="2066" mass="229543">MFPSLEFFKFINLPPVLPRPCGPTVTNILLTQHIKSGHSDFKSKMSDLSESVSSSSSSSRYNLMLESWGLPKTILQQYKKQGVESMFQWQFDCLTHEGVLAGSNLVFSAPTSAVVREKMVHLQDLFKGTGVRVEGFMGSHAPPGGLKSVQIAIATIEKANSLINRLLEEGCLSEIGCVVVDELHLIGDPHRGYLLELLLTKLKYMSKKMSDCQVQVIGMSATLPNLNLLANWLSAVLFKTDFRPIPLVEYLKVESDVITTDNLRTVRKVCPQIEIKNDSGDVIWLCLETILSGHSILIFCQTKNWCETLASQISAEFMRIGSGSTEIAPHLRERLSREAIMEMLEQLKICPAGLDKTLEKCVSFGVSFHHAGLTLEERNIIEGNFRSGTLKVLVATSTLSSGVNLPARRVIIRSPSFRNQPIDILSYKQMVGRAGRMGVDSQGESFLICTKAERKIGEKLVKSSLPPVTSCLGRTDISNSLKRAILEVIASGVVCSTAEAKLYASCTLLAASLDNGFSNESLLDPITSSLQYLETNEFIKSAEESLTPTLLANACLSASLPPDQGIKLLKELHRARQCFVLDTELHVIYQVTPFSVSEQWGSQLDWLHILSLWENLTPSMRKVGEMVGVDERFLVRALEKMTILRRFYTALALQDLVNEMPLSQVASKYQASKGMIQSLQQSASAFAGLVTQFCRRLGWATIELLVSQFCDRLQFGVHRELIDLLRCQSLDASRARALFNCGIETLTDLAAAEEDQVEKALRKAIPFESDKEDLKNQCRRIWVAGRSGLTEREAAALAISEAREILKHELGLKKVEWGSDRSQSDEAANIPESSNSDTISKTSTPSHPTNKNLSPSQTFGSTRVNETACDHGMGTSVSTESDCSSNIESNKMKLFLKSSQDSCDTLSNHESNGESKENQSNNFNSSFKSSHDNSSMIASQEILKCTKKLSVSQTSPSQNFEVVEETQSTCKSIKNSSNMKAVIEETEVFDSEQIPSSVSINLNCDIGERKRESYDIFDCMQVDDSVFQMISTNELRPKSVGKVPSQNFISSPFDLELSGCSENKAESLNSSSIVETSLINPKKSQSLDSPSFFETSVDERKWSSKVSIIKPKILNSSGCMEASILTANPTQIDSPSLIDTLLLSKKKLNSLVQPKQKQIKNSLHLEITENINSIRKSADMFQNLPFSDVNYSVNPAKRLSIEMFNSDSGGDSILESSLLIYEETLKELKAEARMSGKKRKRKSMSTRLVKPKLDTNLKESASVADKVSSPDLFEASFSGQINSANASLNSNTNANQKSISPENSMFAQTLNLDTQLCQELDGVATRKMRKKSHELATKIPVSQKFRRQTRLSQKLGAKLTQSRPCKTATPDKLLDDVFLSDTQEFSLIKNHPKLRRSSRNSSYQKPTGAPSLVANAKKIGAKTRSSIRKSKGSDNGDDIVGNSQEVNTNKPTRGSRFSFGRKPGPAAQKLPVKKKVMQKDNAAVYHLCKNNKLNRAHFERLLRQKSSLCLCMKYVKGVAKESNIGRKFIKKSTRSSVNSAGSKINKFNGASLILTFTADAEDIYYLDLNANDECGIEILKEIFSCSACTIITVNAKYIYKIINRFFHLAWNCSFLDMAVAHWLLEPHSGDYSFEFLAKYYLLEKLHNSMVEDVRIVYQLYRALEAKLTERNLMHVFKELEMPCQLILAQLESAGIIFDRPLANHMSLEAEVAMNAVQEKIFKLAGKKFNLNSPKEWKQVKKSLKVAEMKLEETHPIIVSMSQWRKIHHLLSKVLNPLLLASSNSSKIHGSCYTHTVTGRVSMLEPNLQMVPRDFSIASHFFSPRSAFLSAKGNKFLSADFRQLELRILAHLSGDESLKEALLSGDVFINIAAKWNHVPAEEVSDTMRQQTKQLCYGLIYGMGSNTLSTELGVSVETATKMAEEFKDAYPGVKQYIKRVVEECQAERQAVNSTIQGSAADVAKAAMIKVDTKLRQFTQDKNDVTAHLVLQMHDELIYEVSDQYVFEAAKIIESAMTSAVTLSVLLPVKIRSGSSWGSLQAITTATSGDKVNFCQSEMDKTLLKSPEY</sequence>
<dbReference type="InterPro" id="IPR048960">
    <property type="entry name" value="POLQ-like_helical"/>
</dbReference>
<dbReference type="Gene3D" id="3.30.420.10">
    <property type="entry name" value="Ribonuclease H-like superfamily/Ribonuclease H"/>
    <property type="match status" value="1"/>
</dbReference>
<dbReference type="InterPro" id="IPR014001">
    <property type="entry name" value="Helicase_ATP-bd"/>
</dbReference>
<dbReference type="GO" id="GO:0003887">
    <property type="term" value="F:DNA-directed DNA polymerase activity"/>
    <property type="evidence" value="ECO:0007669"/>
    <property type="project" value="InterPro"/>
</dbReference>
<feature type="region of interest" description="Disordered" evidence="3">
    <location>
        <begin position="902"/>
        <end position="932"/>
    </location>
</feature>
<proteinExistence type="predicted"/>
<dbReference type="Gene3D" id="3.30.70.370">
    <property type="match status" value="2"/>
</dbReference>
<dbReference type="InterPro" id="IPR001650">
    <property type="entry name" value="Helicase_C-like"/>
</dbReference>
<reference evidence="6" key="1">
    <citation type="submission" date="2021-12" db="EMBL/GenBank/DDBJ databases">
        <authorList>
            <person name="King R."/>
        </authorList>
    </citation>
    <scope>NUCLEOTIDE SEQUENCE</scope>
</reference>
<dbReference type="Pfam" id="PF00270">
    <property type="entry name" value="DEAD"/>
    <property type="match status" value="1"/>
</dbReference>
<evidence type="ECO:0000259" key="4">
    <source>
        <dbReference type="PROSITE" id="PS51192"/>
    </source>
</evidence>
<feature type="compositionally biased region" description="Basic residues" evidence="3">
    <location>
        <begin position="1419"/>
        <end position="1430"/>
    </location>
</feature>
<dbReference type="SUPFAM" id="SSF52540">
    <property type="entry name" value="P-loop containing nucleoside triphosphate hydrolases"/>
    <property type="match status" value="2"/>
</dbReference>
<dbReference type="GO" id="GO:0097681">
    <property type="term" value="P:double-strand break repair via alternative nonhomologous end joining"/>
    <property type="evidence" value="ECO:0007669"/>
    <property type="project" value="TreeGrafter"/>
</dbReference>
<dbReference type="CDD" id="cd18795">
    <property type="entry name" value="SF2_C_Ski2"/>
    <property type="match status" value="1"/>
</dbReference>
<dbReference type="InterPro" id="IPR001098">
    <property type="entry name" value="DNA-dir_DNA_pol_A_palm_dom"/>
</dbReference>
<accession>A0A9P0AAS1</accession>
<dbReference type="InterPro" id="IPR002298">
    <property type="entry name" value="DNA_polymerase_A"/>
</dbReference>
<feature type="region of interest" description="Disordered" evidence="3">
    <location>
        <begin position="1390"/>
        <end position="1469"/>
    </location>
</feature>
<evidence type="ECO:0000259" key="5">
    <source>
        <dbReference type="PROSITE" id="PS51194"/>
    </source>
</evidence>
<dbReference type="InterPro" id="IPR043502">
    <property type="entry name" value="DNA/RNA_pol_sf"/>
</dbReference>
<dbReference type="Proteomes" id="UP001152759">
    <property type="component" value="Chromosome 3"/>
</dbReference>
<feature type="compositionally biased region" description="Low complexity" evidence="3">
    <location>
        <begin position="918"/>
        <end position="932"/>
    </location>
</feature>
<dbReference type="GO" id="GO:0005524">
    <property type="term" value="F:ATP binding"/>
    <property type="evidence" value="ECO:0007669"/>
    <property type="project" value="UniProtKB-KW"/>
</dbReference>
<feature type="compositionally biased region" description="Polar residues" evidence="3">
    <location>
        <begin position="875"/>
        <end position="884"/>
    </location>
</feature>
<dbReference type="CDD" id="cd08638">
    <property type="entry name" value="DNA_pol_A_theta"/>
    <property type="match status" value="1"/>
</dbReference>
<dbReference type="Pfam" id="PF00476">
    <property type="entry name" value="DNA_pol_A"/>
    <property type="match status" value="1"/>
</dbReference>
<dbReference type="InterPro" id="IPR011545">
    <property type="entry name" value="DEAD/DEAH_box_helicase_dom"/>
</dbReference>
<dbReference type="InterPro" id="IPR036397">
    <property type="entry name" value="RNaseH_sf"/>
</dbReference>
<dbReference type="SMART" id="SM00490">
    <property type="entry name" value="HELICc"/>
    <property type="match status" value="1"/>
</dbReference>
<feature type="domain" description="Helicase C-terminal" evidence="5">
    <location>
        <begin position="281"/>
        <end position="489"/>
    </location>
</feature>
<dbReference type="PANTHER" id="PTHR10133">
    <property type="entry name" value="DNA POLYMERASE I"/>
    <property type="match status" value="1"/>
</dbReference>